<feature type="non-terminal residue" evidence="2">
    <location>
        <position position="77"/>
    </location>
</feature>
<accession>A0A7L2IQE5</accession>
<name>A0A7L2IQE5_9PICI</name>
<sequence length="77" mass="9128">EKLKRFLEEFYRDGPDGKKEFPYREQLQVALYVALDDVAEEDPELAEAVAENVRRYGRLCAEAVQELLPHYRRREVT</sequence>
<dbReference type="OrthoDB" id="3207464at2759"/>
<organism evidence="2 3">
    <name type="scientific">Semnornis frantzii</name>
    <dbReference type="NCBI Taxonomy" id="91796"/>
    <lineage>
        <taxon>Eukaryota</taxon>
        <taxon>Metazoa</taxon>
        <taxon>Chordata</taxon>
        <taxon>Craniata</taxon>
        <taxon>Vertebrata</taxon>
        <taxon>Euteleostomi</taxon>
        <taxon>Archelosauria</taxon>
        <taxon>Archosauria</taxon>
        <taxon>Dinosauria</taxon>
        <taxon>Saurischia</taxon>
        <taxon>Theropoda</taxon>
        <taxon>Coelurosauria</taxon>
        <taxon>Aves</taxon>
        <taxon>Neognathae</taxon>
        <taxon>Neoaves</taxon>
        <taxon>Telluraves</taxon>
        <taxon>Coraciimorphae</taxon>
        <taxon>Piciformes</taxon>
        <taxon>Ramphastidae</taxon>
        <taxon>Semnornis</taxon>
    </lineage>
</organism>
<comment type="caution">
    <text evidence="2">The sequence shown here is derived from an EMBL/GenBank/DDBJ whole genome shotgun (WGS) entry which is preliminary data.</text>
</comment>
<reference evidence="2 3" key="1">
    <citation type="submission" date="2019-09" db="EMBL/GenBank/DDBJ databases">
        <title>Bird 10,000 Genomes (B10K) Project - Family phase.</title>
        <authorList>
            <person name="Zhang G."/>
        </authorList>
    </citation>
    <scope>NUCLEOTIDE SEQUENCE [LARGE SCALE GENOMIC DNA]</scope>
    <source>
        <strain evidence="2">B10K-DU-001-42</strain>
        <tissue evidence="2">Muscle</tissue>
    </source>
</reference>
<proteinExistence type="predicted"/>
<dbReference type="Pfam" id="PF14551">
    <property type="entry name" value="MCM_N"/>
    <property type="match status" value="1"/>
</dbReference>
<dbReference type="Proteomes" id="UP000536381">
    <property type="component" value="Unassembled WGS sequence"/>
</dbReference>
<keyword evidence="3" id="KW-1185">Reference proteome</keyword>
<dbReference type="InterPro" id="IPR027925">
    <property type="entry name" value="MCM_N"/>
</dbReference>
<protein>
    <submittedName>
        <fullName evidence="2">MCM7 factor</fullName>
    </submittedName>
</protein>
<dbReference type="EMBL" id="VWYK01081373">
    <property type="protein sequence ID" value="NXR12326.1"/>
    <property type="molecule type" value="Genomic_DNA"/>
</dbReference>
<feature type="non-terminal residue" evidence="2">
    <location>
        <position position="1"/>
    </location>
</feature>
<dbReference type="AlphaFoldDB" id="A0A7L2IQE5"/>
<evidence type="ECO:0000259" key="1">
    <source>
        <dbReference type="Pfam" id="PF14551"/>
    </source>
</evidence>
<evidence type="ECO:0000313" key="2">
    <source>
        <dbReference type="EMBL" id="NXR12326.1"/>
    </source>
</evidence>
<gene>
    <name evidence="2" type="primary">Mcm7_1</name>
    <name evidence="2" type="ORF">SEMFRA_R11784</name>
</gene>
<evidence type="ECO:0000313" key="3">
    <source>
        <dbReference type="Proteomes" id="UP000536381"/>
    </source>
</evidence>
<dbReference type="Gene3D" id="3.30.1640.10">
    <property type="entry name" value="mini-chromosome maintenance (MCM) complex, chain A, domain 1"/>
    <property type="match status" value="1"/>
</dbReference>
<feature type="domain" description="MCM N-terminal" evidence="1">
    <location>
        <begin position="1"/>
        <end position="71"/>
    </location>
</feature>